<sequence length="470" mass="53163">MKSTSPGNEQLSEDAKSHDFDWDNVIILDEEPHYRKRLISEMIFIRRQTHGLNLQMDMEELFKAYFPIDDTDWPTLSRTVFVVSEEGSKVTRNMLRTLVWNRRDPGSTPGRESSSTAPEVPEHSEIDVVDEDRGASSDVSDNSLVECNTVLGKQPPFWIPDSDAPSCMLCDVKFTVLKRRHHCRACGKVLCNKCCNMKYRLEYQGNIDSRVCVSCFHLLTKGDYLSFSRNCRTIFQGFEGPSMSLLYTNDDEKATDCARVTAMLSQTYQYIAGTIGVDVFNNGNTNKAEETPIPFRRVQEVAILGQIEKIYHFDPVWRLLAPFWAAFRLLTGCTQVGNLNAVLRAILDIAFGKLKVSASRMKNDFVHVAPSTGLTVCHSVTPIINDILDYLGANFTQNSRNIMSSTNIPFSRTFLTNLRITPSQMVCSRALHTLFASEYPIQKNSMVLNLVLNTEAKPQVPARSIHFLEK</sequence>
<dbReference type="PROSITE" id="PS50178">
    <property type="entry name" value="ZF_FYVE"/>
    <property type="match status" value="1"/>
</dbReference>
<dbReference type="EMBL" id="GL888295">
    <property type="protein sequence ID" value="EGI62995.1"/>
    <property type="molecule type" value="Genomic_DNA"/>
</dbReference>
<protein>
    <submittedName>
        <fullName evidence="7">Zinc finger FYVE domain-containing protein 16</fullName>
    </submittedName>
</protein>
<evidence type="ECO:0000313" key="8">
    <source>
        <dbReference type="Proteomes" id="UP000007755"/>
    </source>
</evidence>
<feature type="region of interest" description="Disordered" evidence="5">
    <location>
        <begin position="101"/>
        <end position="140"/>
    </location>
</feature>
<name>F4WS16_ACREC</name>
<proteinExistence type="predicted"/>
<feature type="compositionally biased region" description="Basic and acidic residues" evidence="5">
    <location>
        <begin position="120"/>
        <end position="135"/>
    </location>
</feature>
<dbReference type="PANTHER" id="PTHR46319:SF3">
    <property type="entry name" value="ZINC FINGER FYVE DOMAIN-CONTAINING PROTEIN"/>
    <property type="match status" value="1"/>
</dbReference>
<dbReference type="GO" id="GO:0016197">
    <property type="term" value="P:endosomal transport"/>
    <property type="evidence" value="ECO:0007669"/>
    <property type="project" value="TreeGrafter"/>
</dbReference>
<reference evidence="7" key="1">
    <citation type="submission" date="2011-02" db="EMBL/GenBank/DDBJ databases">
        <title>The genome of the leaf-cutting ant Acromyrmex echinatior suggests key adaptations to social evolution and fungus farming.</title>
        <authorList>
            <person name="Nygaard S."/>
            <person name="Zhang G."/>
        </authorList>
    </citation>
    <scope>NUCLEOTIDE SEQUENCE</scope>
</reference>
<accession>F4WS16</accession>
<keyword evidence="8" id="KW-1185">Reference proteome</keyword>
<evidence type="ECO:0000256" key="5">
    <source>
        <dbReference type="SAM" id="MobiDB-lite"/>
    </source>
</evidence>
<dbReference type="Proteomes" id="UP000007755">
    <property type="component" value="Unassembled WGS sequence"/>
</dbReference>
<organism evidence="8">
    <name type="scientific">Acromyrmex echinatior</name>
    <name type="common">Panamanian leafcutter ant</name>
    <name type="synonym">Acromyrmex octospinosus echinatior</name>
    <dbReference type="NCBI Taxonomy" id="103372"/>
    <lineage>
        <taxon>Eukaryota</taxon>
        <taxon>Metazoa</taxon>
        <taxon>Ecdysozoa</taxon>
        <taxon>Arthropoda</taxon>
        <taxon>Hexapoda</taxon>
        <taxon>Insecta</taxon>
        <taxon>Pterygota</taxon>
        <taxon>Neoptera</taxon>
        <taxon>Endopterygota</taxon>
        <taxon>Hymenoptera</taxon>
        <taxon>Apocrita</taxon>
        <taxon>Aculeata</taxon>
        <taxon>Formicoidea</taxon>
        <taxon>Formicidae</taxon>
        <taxon>Myrmicinae</taxon>
        <taxon>Acromyrmex</taxon>
    </lineage>
</organism>
<dbReference type="STRING" id="103372.F4WS16"/>
<dbReference type="Gene3D" id="3.30.40.10">
    <property type="entry name" value="Zinc/RING finger domain, C3HC4 (zinc finger)"/>
    <property type="match status" value="1"/>
</dbReference>
<evidence type="ECO:0000256" key="3">
    <source>
        <dbReference type="ARBA" id="ARBA00022833"/>
    </source>
</evidence>
<dbReference type="FunFam" id="3.30.40.10:FF:000084">
    <property type="entry name" value="Zinc finger, FYVE domain-containing 9b"/>
    <property type="match status" value="1"/>
</dbReference>
<dbReference type="SMART" id="SM00064">
    <property type="entry name" value="FYVE"/>
    <property type="match status" value="1"/>
</dbReference>
<dbReference type="PANTHER" id="PTHR46319">
    <property type="entry name" value="ZINC FINGER FYVE DOMAIN-CONTAINING PROTEIN"/>
    <property type="match status" value="1"/>
</dbReference>
<keyword evidence="3" id="KW-0862">Zinc</keyword>
<dbReference type="InterPro" id="IPR000306">
    <property type="entry name" value="Znf_FYVE"/>
</dbReference>
<gene>
    <name evidence="7" type="ORF">G5I_08625</name>
</gene>
<dbReference type="SUPFAM" id="SSF57903">
    <property type="entry name" value="FYVE/PHD zinc finger"/>
    <property type="match status" value="1"/>
</dbReference>
<keyword evidence="2 4" id="KW-0863">Zinc-finger</keyword>
<dbReference type="eggNOG" id="KOG1841">
    <property type="taxonomic scope" value="Eukaryota"/>
</dbReference>
<evidence type="ECO:0000313" key="7">
    <source>
        <dbReference type="EMBL" id="EGI62995.1"/>
    </source>
</evidence>
<dbReference type="CDD" id="cd15729">
    <property type="entry name" value="FYVE_endofin"/>
    <property type="match status" value="1"/>
</dbReference>
<evidence type="ECO:0000256" key="2">
    <source>
        <dbReference type="ARBA" id="ARBA00022771"/>
    </source>
</evidence>
<keyword evidence="1" id="KW-0479">Metal-binding</keyword>
<evidence type="ECO:0000256" key="1">
    <source>
        <dbReference type="ARBA" id="ARBA00022723"/>
    </source>
</evidence>
<evidence type="ECO:0000256" key="4">
    <source>
        <dbReference type="PROSITE-ProRule" id="PRU00091"/>
    </source>
</evidence>
<dbReference type="AlphaFoldDB" id="F4WS16"/>
<dbReference type="OrthoDB" id="5872154at2759"/>
<dbReference type="InterPro" id="IPR011011">
    <property type="entry name" value="Znf_FYVE_PHD"/>
</dbReference>
<evidence type="ECO:0000259" key="6">
    <source>
        <dbReference type="PROSITE" id="PS50178"/>
    </source>
</evidence>
<dbReference type="GO" id="GO:0031901">
    <property type="term" value="C:early endosome membrane"/>
    <property type="evidence" value="ECO:0007669"/>
    <property type="project" value="TreeGrafter"/>
</dbReference>
<dbReference type="Pfam" id="PF01363">
    <property type="entry name" value="FYVE"/>
    <property type="match status" value="1"/>
</dbReference>
<dbReference type="InParanoid" id="F4WS16"/>
<dbReference type="GO" id="GO:0008270">
    <property type="term" value="F:zinc ion binding"/>
    <property type="evidence" value="ECO:0007669"/>
    <property type="project" value="UniProtKB-KW"/>
</dbReference>
<dbReference type="InterPro" id="IPR013083">
    <property type="entry name" value="Znf_RING/FYVE/PHD"/>
</dbReference>
<dbReference type="InterPro" id="IPR017455">
    <property type="entry name" value="Znf_FYVE-rel"/>
</dbReference>
<feature type="domain" description="FYVE-type" evidence="6">
    <location>
        <begin position="161"/>
        <end position="220"/>
    </location>
</feature>